<dbReference type="Gene3D" id="1.10.10.10">
    <property type="entry name" value="Winged helix-like DNA-binding domain superfamily/Winged helix DNA-binding domain"/>
    <property type="match status" value="1"/>
</dbReference>
<dbReference type="InterPro" id="IPR011006">
    <property type="entry name" value="CheY-like_superfamily"/>
</dbReference>
<reference evidence="6 7" key="1">
    <citation type="journal article" date="2020" name="Biotechnol. Biofuels">
        <title>New insights from the biogas microbiome by comprehensive genome-resolved metagenomics of nearly 1600 species originating from multiple anaerobic digesters.</title>
        <authorList>
            <person name="Campanaro S."/>
            <person name="Treu L."/>
            <person name="Rodriguez-R L.M."/>
            <person name="Kovalovszki A."/>
            <person name="Ziels R.M."/>
            <person name="Maus I."/>
            <person name="Zhu X."/>
            <person name="Kougias P.G."/>
            <person name="Basile A."/>
            <person name="Luo G."/>
            <person name="Schluter A."/>
            <person name="Konstantinidis K.T."/>
            <person name="Angelidaki I."/>
        </authorList>
    </citation>
    <scope>NUCLEOTIDE SEQUENCE [LARGE SCALE GENOMIC DNA]</scope>
    <source>
        <strain evidence="6">AS04akNAM_125</strain>
    </source>
</reference>
<evidence type="ECO:0000313" key="6">
    <source>
        <dbReference type="EMBL" id="HHW33160.1"/>
    </source>
</evidence>
<keyword evidence="1 3" id="KW-0597">Phosphoprotein</keyword>
<dbReference type="Gene3D" id="3.40.50.2300">
    <property type="match status" value="1"/>
</dbReference>
<dbReference type="PROSITE" id="PS50110">
    <property type="entry name" value="RESPONSE_REGULATORY"/>
    <property type="match status" value="1"/>
</dbReference>
<dbReference type="EMBL" id="DULP01000050">
    <property type="protein sequence ID" value="HHW33160.1"/>
    <property type="molecule type" value="Genomic_DNA"/>
</dbReference>
<gene>
    <name evidence="6" type="ORF">GXX24_03330</name>
</gene>
<protein>
    <submittedName>
        <fullName evidence="6">Response regulator transcription factor</fullName>
    </submittedName>
</protein>
<dbReference type="Pfam" id="PF00196">
    <property type="entry name" value="GerE"/>
    <property type="match status" value="1"/>
</dbReference>
<dbReference type="SMART" id="SM00448">
    <property type="entry name" value="REC"/>
    <property type="match status" value="1"/>
</dbReference>
<evidence type="ECO:0000256" key="2">
    <source>
        <dbReference type="ARBA" id="ARBA00023125"/>
    </source>
</evidence>
<dbReference type="InterPro" id="IPR058245">
    <property type="entry name" value="NreC/VraR/RcsB-like_REC"/>
</dbReference>
<dbReference type="Pfam" id="PF00072">
    <property type="entry name" value="Response_reg"/>
    <property type="match status" value="1"/>
</dbReference>
<dbReference type="RefSeq" id="WP_303729284.1">
    <property type="nucleotide sequence ID" value="NZ_DULP01000050.1"/>
</dbReference>
<evidence type="ECO:0000256" key="3">
    <source>
        <dbReference type="PROSITE-ProRule" id="PRU00169"/>
    </source>
</evidence>
<dbReference type="AlphaFoldDB" id="A0A832PM58"/>
<dbReference type="GO" id="GO:0003677">
    <property type="term" value="F:DNA binding"/>
    <property type="evidence" value="ECO:0007669"/>
    <property type="project" value="UniProtKB-KW"/>
</dbReference>
<name>A0A832PM58_9RHOB</name>
<evidence type="ECO:0000259" key="4">
    <source>
        <dbReference type="PROSITE" id="PS50043"/>
    </source>
</evidence>
<dbReference type="SMART" id="SM00421">
    <property type="entry name" value="HTH_LUXR"/>
    <property type="match status" value="1"/>
</dbReference>
<dbReference type="CDD" id="cd17535">
    <property type="entry name" value="REC_NarL-like"/>
    <property type="match status" value="1"/>
</dbReference>
<evidence type="ECO:0000256" key="1">
    <source>
        <dbReference type="ARBA" id="ARBA00022553"/>
    </source>
</evidence>
<dbReference type="InterPro" id="IPR039420">
    <property type="entry name" value="WalR-like"/>
</dbReference>
<dbReference type="PANTHER" id="PTHR43214:SF44">
    <property type="entry name" value="TWO-COMPONENT RESPONSE REGULATOR"/>
    <property type="match status" value="1"/>
</dbReference>
<dbReference type="Proteomes" id="UP000580830">
    <property type="component" value="Unassembled WGS sequence"/>
</dbReference>
<accession>A0A832PM58</accession>
<dbReference type="PRINTS" id="PR00038">
    <property type="entry name" value="HTHLUXR"/>
</dbReference>
<dbReference type="GO" id="GO:0006355">
    <property type="term" value="P:regulation of DNA-templated transcription"/>
    <property type="evidence" value="ECO:0007669"/>
    <property type="project" value="InterPro"/>
</dbReference>
<evidence type="ECO:0000259" key="5">
    <source>
        <dbReference type="PROSITE" id="PS50110"/>
    </source>
</evidence>
<dbReference type="PANTHER" id="PTHR43214">
    <property type="entry name" value="TWO-COMPONENT RESPONSE REGULATOR"/>
    <property type="match status" value="1"/>
</dbReference>
<dbReference type="InterPro" id="IPR016032">
    <property type="entry name" value="Sig_transdc_resp-reg_C-effctor"/>
</dbReference>
<sequence>MSYEEQTRISILLADDHRLLVDAIAPVLARESDFHLRTAGTLAETLAALRDAPSDVVLLDVKMPGMTGLASVKQVVEMAGDGKVALFSGNIDENFARIALNEGVGRFIPKTTPLHVLPSIIRLVATGSKYMPFMTRDDSAGKPDTGQWGLTDRELEIMQLVKSGLTNKEIARQISTSEVRVKMHLRAIFAKLGARNRAHAADIISDRSTV</sequence>
<proteinExistence type="predicted"/>
<dbReference type="PROSITE" id="PS50043">
    <property type="entry name" value="HTH_LUXR_2"/>
    <property type="match status" value="1"/>
</dbReference>
<keyword evidence="2" id="KW-0238">DNA-binding</keyword>
<dbReference type="InterPro" id="IPR001789">
    <property type="entry name" value="Sig_transdc_resp-reg_receiver"/>
</dbReference>
<feature type="modified residue" description="4-aspartylphosphate" evidence="3">
    <location>
        <position position="60"/>
    </location>
</feature>
<dbReference type="GO" id="GO:0000160">
    <property type="term" value="P:phosphorelay signal transduction system"/>
    <property type="evidence" value="ECO:0007669"/>
    <property type="project" value="InterPro"/>
</dbReference>
<dbReference type="SUPFAM" id="SSF46894">
    <property type="entry name" value="C-terminal effector domain of the bipartite response regulators"/>
    <property type="match status" value="1"/>
</dbReference>
<dbReference type="CDD" id="cd06170">
    <property type="entry name" value="LuxR_C_like"/>
    <property type="match status" value="1"/>
</dbReference>
<feature type="domain" description="HTH luxR-type" evidence="4">
    <location>
        <begin position="143"/>
        <end position="208"/>
    </location>
</feature>
<dbReference type="InterPro" id="IPR000792">
    <property type="entry name" value="Tscrpt_reg_LuxR_C"/>
</dbReference>
<dbReference type="SUPFAM" id="SSF52172">
    <property type="entry name" value="CheY-like"/>
    <property type="match status" value="1"/>
</dbReference>
<organism evidence="6 7">
    <name type="scientific">Paracoccus solventivorans</name>
    <dbReference type="NCBI Taxonomy" id="53463"/>
    <lineage>
        <taxon>Bacteria</taxon>
        <taxon>Pseudomonadati</taxon>
        <taxon>Pseudomonadota</taxon>
        <taxon>Alphaproteobacteria</taxon>
        <taxon>Rhodobacterales</taxon>
        <taxon>Paracoccaceae</taxon>
        <taxon>Paracoccus</taxon>
    </lineage>
</organism>
<comment type="caution">
    <text evidence="6">The sequence shown here is derived from an EMBL/GenBank/DDBJ whole genome shotgun (WGS) entry which is preliminary data.</text>
</comment>
<evidence type="ECO:0000313" key="7">
    <source>
        <dbReference type="Proteomes" id="UP000580830"/>
    </source>
</evidence>
<feature type="domain" description="Response regulatory" evidence="5">
    <location>
        <begin position="10"/>
        <end position="125"/>
    </location>
</feature>
<dbReference type="InterPro" id="IPR036388">
    <property type="entry name" value="WH-like_DNA-bd_sf"/>
</dbReference>